<evidence type="ECO:0000313" key="7">
    <source>
        <dbReference type="EMBL" id="QAB16182.1"/>
    </source>
</evidence>
<dbReference type="Pfam" id="PF01343">
    <property type="entry name" value="Peptidase_S49"/>
    <property type="match status" value="1"/>
</dbReference>
<organism evidence="7 8">
    <name type="scientific">Hydrogenovibrio thermophilus</name>
    <dbReference type="NCBI Taxonomy" id="265883"/>
    <lineage>
        <taxon>Bacteria</taxon>
        <taxon>Pseudomonadati</taxon>
        <taxon>Pseudomonadota</taxon>
        <taxon>Gammaproteobacteria</taxon>
        <taxon>Thiotrichales</taxon>
        <taxon>Piscirickettsiaceae</taxon>
        <taxon>Hydrogenovibrio</taxon>
    </lineage>
</organism>
<keyword evidence="8" id="KW-1185">Reference proteome</keyword>
<dbReference type="PROSITE" id="PS51257">
    <property type="entry name" value="PROKAR_LIPOPROTEIN"/>
    <property type="match status" value="1"/>
</dbReference>
<dbReference type="EMBL" id="CP035033">
    <property type="protein sequence ID" value="QAB16182.1"/>
    <property type="molecule type" value="Genomic_DNA"/>
</dbReference>
<keyword evidence="3" id="KW-0378">Hydrolase</keyword>
<name>A0A410H5H4_9GAMM</name>
<feature type="signal peptide" evidence="5">
    <location>
        <begin position="1"/>
        <end position="21"/>
    </location>
</feature>
<evidence type="ECO:0000256" key="3">
    <source>
        <dbReference type="ARBA" id="ARBA00022801"/>
    </source>
</evidence>
<keyword evidence="4" id="KW-0720">Serine protease</keyword>
<reference evidence="7 8" key="1">
    <citation type="journal article" date="2018" name="Environ. Microbiol.">
        <title>Genomes of ubiquitous marine and hypersaline Hydrogenovibrio, Thiomicrorhabdus and Thiomicrospira spp. encode a diversity of mechanisms to sustain chemolithoautotrophy in heterogeneous environments.</title>
        <authorList>
            <person name="Scott K.M."/>
            <person name="Williams J."/>
            <person name="Porter C.M.B."/>
            <person name="Russel S."/>
            <person name="Harmer T.L."/>
            <person name="Paul J.H."/>
            <person name="Antonen K.M."/>
            <person name="Bridges M.K."/>
            <person name="Camper G.J."/>
            <person name="Campla C.K."/>
            <person name="Casella L.G."/>
            <person name="Chase E."/>
            <person name="Conrad J.W."/>
            <person name="Cruz M.C."/>
            <person name="Dunlap D.S."/>
            <person name="Duran L."/>
            <person name="Fahsbender E.M."/>
            <person name="Goldsmith D.B."/>
            <person name="Keeley R.F."/>
            <person name="Kondoff M.R."/>
            <person name="Kussy B.I."/>
            <person name="Lane M.K."/>
            <person name="Lawler S."/>
            <person name="Leigh B.A."/>
            <person name="Lewis C."/>
            <person name="Lostal L.M."/>
            <person name="Marking D."/>
            <person name="Mancera P.A."/>
            <person name="McClenthan E.C."/>
            <person name="McIntyre E.A."/>
            <person name="Mine J.A."/>
            <person name="Modi S."/>
            <person name="Moore B.D."/>
            <person name="Morgan W.A."/>
            <person name="Nelson K.M."/>
            <person name="Nguyen K.N."/>
            <person name="Ogburn N."/>
            <person name="Parrino D.G."/>
            <person name="Pedapudi A.D."/>
            <person name="Pelham R.P."/>
            <person name="Preece A.M."/>
            <person name="Rampersad E.A."/>
            <person name="Richardson J.C."/>
            <person name="Rodgers C.M."/>
            <person name="Schaffer B.L."/>
            <person name="Sheridan N.E."/>
            <person name="Solone M.R."/>
            <person name="Staley Z.R."/>
            <person name="Tabuchi M."/>
            <person name="Waide R.J."/>
            <person name="Wanjugi P.W."/>
            <person name="Young S."/>
            <person name="Clum A."/>
            <person name="Daum C."/>
            <person name="Huntemann M."/>
            <person name="Ivanova N."/>
            <person name="Kyrpides N."/>
            <person name="Mikhailova N."/>
            <person name="Palaniappan K."/>
            <person name="Pillay M."/>
            <person name="Reddy T.B.K."/>
            <person name="Shapiro N."/>
            <person name="Stamatis D."/>
            <person name="Varghese N."/>
            <person name="Woyke T."/>
            <person name="Boden R."/>
            <person name="Freyermuth S.K."/>
            <person name="Kerfeld C.A."/>
        </authorList>
    </citation>
    <scope>NUCLEOTIDE SEQUENCE [LARGE SCALE GENOMIC DNA]</scope>
    <source>
        <strain evidence="7 8">JR-2</strain>
    </source>
</reference>
<dbReference type="SUPFAM" id="SSF52096">
    <property type="entry name" value="ClpP/crotonase"/>
    <property type="match status" value="1"/>
</dbReference>
<dbReference type="InterPro" id="IPR002142">
    <property type="entry name" value="Peptidase_S49"/>
</dbReference>
<evidence type="ECO:0000256" key="1">
    <source>
        <dbReference type="ARBA" id="ARBA00008683"/>
    </source>
</evidence>
<evidence type="ECO:0000256" key="5">
    <source>
        <dbReference type="SAM" id="SignalP"/>
    </source>
</evidence>
<dbReference type="PANTHER" id="PTHR42987">
    <property type="entry name" value="PEPTIDASE S49"/>
    <property type="match status" value="1"/>
</dbReference>
<dbReference type="RefSeq" id="WP_128385443.1">
    <property type="nucleotide sequence ID" value="NZ_CP035033.1"/>
</dbReference>
<dbReference type="Gene3D" id="3.90.226.10">
    <property type="entry name" value="2-enoyl-CoA Hydratase, Chain A, domain 1"/>
    <property type="match status" value="1"/>
</dbReference>
<dbReference type="InterPro" id="IPR047272">
    <property type="entry name" value="S49_SppA_C"/>
</dbReference>
<sequence>MFKKSVMVLLGASLLSGCATIKLGPSYDEPLKEQVVAKVDGSDGKVLMIPVEGAISNEPSKGFLDSSPGLLDKVMMQLRRAEKDDDIKAVLLKVNSPGGGVTTSDIFYHELKSFKKRTGKALYVQMMDVGASGAYYLSLAADHIQVHPTTLTGSVGVITILPNVVGLSDKIGVEVKTYKTGPNKDTGSPFRRMTPEEDTYLQGLIDEMANRFYGLVKAERGLTDQQMASIKTAKVYLGKDAVQAGLVDSVGYLSAASKQACQMAGAKRCDLVTYRFDANVNANAYSPNMANGRVAPEMNLIRTNLLSPLTELRPGSYYLYLE</sequence>
<evidence type="ECO:0000313" key="8">
    <source>
        <dbReference type="Proteomes" id="UP000285478"/>
    </source>
</evidence>
<feature type="domain" description="Peptidase S49" evidence="6">
    <location>
        <begin position="116"/>
        <end position="265"/>
    </location>
</feature>
<dbReference type="KEGG" id="htr:EPV75_11165"/>
<protein>
    <submittedName>
        <fullName evidence="7">Signal peptide peptidase SppA</fullName>
    </submittedName>
</protein>
<dbReference type="NCBIfam" id="TIGR00706">
    <property type="entry name" value="SppA_dom"/>
    <property type="match status" value="1"/>
</dbReference>
<accession>A0A410H5H4</accession>
<gene>
    <name evidence="7" type="primary">sppA</name>
    <name evidence="7" type="ORF">EPV75_11165</name>
</gene>
<dbReference type="Proteomes" id="UP000285478">
    <property type="component" value="Chromosome"/>
</dbReference>
<keyword evidence="2" id="KW-0645">Protease</keyword>
<dbReference type="InterPro" id="IPR029045">
    <property type="entry name" value="ClpP/crotonase-like_dom_sf"/>
</dbReference>
<feature type="chain" id="PRO_5019462809" evidence="5">
    <location>
        <begin position="22"/>
        <end position="322"/>
    </location>
</feature>
<dbReference type="InterPro" id="IPR004635">
    <property type="entry name" value="Pept_S49_SppA"/>
</dbReference>
<evidence type="ECO:0000256" key="4">
    <source>
        <dbReference type="ARBA" id="ARBA00022825"/>
    </source>
</evidence>
<evidence type="ECO:0000256" key="2">
    <source>
        <dbReference type="ARBA" id="ARBA00022670"/>
    </source>
</evidence>
<comment type="similarity">
    <text evidence="1">Belongs to the peptidase S49 family.</text>
</comment>
<dbReference type="CDD" id="cd07023">
    <property type="entry name" value="S49_Sppa_N_C"/>
    <property type="match status" value="1"/>
</dbReference>
<evidence type="ECO:0000259" key="6">
    <source>
        <dbReference type="Pfam" id="PF01343"/>
    </source>
</evidence>
<dbReference type="PANTHER" id="PTHR42987:SF4">
    <property type="entry name" value="PROTEASE SOHB-RELATED"/>
    <property type="match status" value="1"/>
</dbReference>
<dbReference type="AlphaFoldDB" id="A0A410H5H4"/>
<dbReference type="Gene3D" id="6.20.330.10">
    <property type="match status" value="1"/>
</dbReference>
<dbReference type="GO" id="GO:0006508">
    <property type="term" value="P:proteolysis"/>
    <property type="evidence" value="ECO:0007669"/>
    <property type="project" value="UniProtKB-KW"/>
</dbReference>
<proteinExistence type="inferred from homology"/>
<dbReference type="GO" id="GO:0008236">
    <property type="term" value="F:serine-type peptidase activity"/>
    <property type="evidence" value="ECO:0007669"/>
    <property type="project" value="UniProtKB-KW"/>
</dbReference>
<keyword evidence="5" id="KW-0732">Signal</keyword>